<dbReference type="PRINTS" id="PR00081">
    <property type="entry name" value="GDHRDH"/>
</dbReference>
<dbReference type="RefSeq" id="WP_044229406.1">
    <property type="nucleotide sequence ID" value="NZ_JRYR02000001.1"/>
</dbReference>
<dbReference type="OrthoDB" id="9786056at2"/>
<dbReference type="GO" id="GO:0016491">
    <property type="term" value="F:oxidoreductase activity"/>
    <property type="evidence" value="ECO:0007669"/>
    <property type="project" value="UniProtKB-KW"/>
</dbReference>
<evidence type="ECO:0000256" key="1">
    <source>
        <dbReference type="ARBA" id="ARBA00006484"/>
    </source>
</evidence>
<dbReference type="InterPro" id="IPR020904">
    <property type="entry name" value="Sc_DH/Rdtase_CS"/>
</dbReference>
<evidence type="ECO:0008006" key="6">
    <source>
        <dbReference type="Google" id="ProtNLM"/>
    </source>
</evidence>
<dbReference type="SUPFAM" id="SSF51735">
    <property type="entry name" value="NAD(P)-binding Rossmann-fold domains"/>
    <property type="match status" value="1"/>
</dbReference>
<organism evidence="4 5">
    <name type="scientific">Flammeovirga pacifica</name>
    <dbReference type="NCBI Taxonomy" id="915059"/>
    <lineage>
        <taxon>Bacteria</taxon>
        <taxon>Pseudomonadati</taxon>
        <taxon>Bacteroidota</taxon>
        <taxon>Cytophagia</taxon>
        <taxon>Cytophagales</taxon>
        <taxon>Flammeovirgaceae</taxon>
        <taxon>Flammeovirga</taxon>
    </lineage>
</organism>
<evidence type="ECO:0000256" key="2">
    <source>
        <dbReference type="ARBA" id="ARBA00023002"/>
    </source>
</evidence>
<reference evidence="4 5" key="1">
    <citation type="journal article" date="2012" name="Int. J. Syst. Evol. Microbiol.">
        <title>Flammeovirga pacifica sp. nov., isolated from deep-sea sediment.</title>
        <authorList>
            <person name="Xu H."/>
            <person name="Fu Y."/>
            <person name="Yang N."/>
            <person name="Ding Z."/>
            <person name="Lai Q."/>
            <person name="Zeng R."/>
        </authorList>
    </citation>
    <scope>NUCLEOTIDE SEQUENCE [LARGE SCALE GENOMIC DNA]</scope>
    <source>
        <strain evidence="5">DSM 24597 / LMG 26175 / WPAGA1</strain>
    </source>
</reference>
<dbReference type="PRINTS" id="PR00080">
    <property type="entry name" value="SDRFAMILY"/>
</dbReference>
<gene>
    <name evidence="4" type="ORF">NH26_15790</name>
</gene>
<protein>
    <recommendedName>
        <fullName evidence="6">Short-chain dehydrogenase/reductase</fullName>
    </recommendedName>
</protein>
<keyword evidence="2" id="KW-0560">Oxidoreductase</keyword>
<dbReference type="Pfam" id="PF00106">
    <property type="entry name" value="adh_short"/>
    <property type="match status" value="1"/>
</dbReference>
<dbReference type="EMBL" id="JRYR02000001">
    <property type="protein sequence ID" value="OHX67702.1"/>
    <property type="molecule type" value="Genomic_DNA"/>
</dbReference>
<dbReference type="Proteomes" id="UP000179797">
    <property type="component" value="Unassembled WGS sequence"/>
</dbReference>
<dbReference type="PROSITE" id="PS00061">
    <property type="entry name" value="ADH_SHORT"/>
    <property type="match status" value="1"/>
</dbReference>
<comment type="caution">
    <text evidence="4">The sequence shown here is derived from an EMBL/GenBank/DDBJ whole genome shotgun (WGS) entry which is preliminary data.</text>
</comment>
<keyword evidence="5" id="KW-1185">Reference proteome</keyword>
<dbReference type="InterPro" id="IPR036291">
    <property type="entry name" value="NAD(P)-bd_dom_sf"/>
</dbReference>
<dbReference type="InterPro" id="IPR002347">
    <property type="entry name" value="SDR_fam"/>
</dbReference>
<name>A0A1S1Z396_FLAPC</name>
<dbReference type="AlphaFoldDB" id="A0A1S1Z396"/>
<dbReference type="PANTHER" id="PTHR44169">
    <property type="entry name" value="NADPH-DEPENDENT 1-ACYLDIHYDROXYACETONE PHOSPHATE REDUCTASE"/>
    <property type="match status" value="1"/>
</dbReference>
<evidence type="ECO:0000313" key="4">
    <source>
        <dbReference type="EMBL" id="OHX67702.1"/>
    </source>
</evidence>
<accession>A0A1S1Z396</accession>
<dbReference type="Gene3D" id="3.40.50.720">
    <property type="entry name" value="NAD(P)-binding Rossmann-like Domain"/>
    <property type="match status" value="1"/>
</dbReference>
<sequence>MKQTIFITGASSGIGKSIAKLSLEKGYKVIGTSRNPETIKDKLEGVQYVALDIASPESIDACWNEIKDQRIDVLVNNAGQSQIGPVEETSLEKLRYLFEVNFFGLIHLTKKILPQMRERRAGTIVNIGSLNGRFAAPYYSSYCATKFALSGYTQSLRSEMKEFNVHVALVEPNHIASNIVPDFNCGEDSEYFPYADNIRQSVKSSMSKAESASVISNTVMSVILKKAPSPIYVSGGNAGMLAFVKRLLPDKMAEKMIRNAYGLK</sequence>
<comment type="similarity">
    <text evidence="1 3">Belongs to the short-chain dehydrogenases/reductases (SDR) family.</text>
</comment>
<dbReference type="PANTHER" id="PTHR44169:SF6">
    <property type="entry name" value="NADPH-DEPENDENT 1-ACYLDIHYDROXYACETONE PHOSPHATE REDUCTASE"/>
    <property type="match status" value="1"/>
</dbReference>
<dbReference type="STRING" id="915059.NH26_15790"/>
<evidence type="ECO:0000256" key="3">
    <source>
        <dbReference type="RuleBase" id="RU000363"/>
    </source>
</evidence>
<proteinExistence type="inferred from homology"/>
<dbReference type="CDD" id="cd05374">
    <property type="entry name" value="17beta-HSD-like_SDR_c"/>
    <property type="match status" value="1"/>
</dbReference>
<evidence type="ECO:0000313" key="5">
    <source>
        <dbReference type="Proteomes" id="UP000179797"/>
    </source>
</evidence>